<dbReference type="GO" id="GO:0016887">
    <property type="term" value="F:ATP hydrolysis activity"/>
    <property type="evidence" value="ECO:0007669"/>
    <property type="project" value="InterPro"/>
</dbReference>
<sequence>MRLHRLEFAALGPFPGRHVVDFDALAPAGLFLLTGPTGAGKSTLIDAVTFALYGDVAGAQADKQRLRSQHATPDIDTYVELTFSTPQACYRVRRSPEYARPKRRGAGLTPQKAAGQLWRLASPTASGELVSTSLQEIGSELTAIIGLTKAQFTQTAILPQGQFAQFLHAKPEERKKLLAQVFDTGLYTRLQEDLAARARQAQRDDDAARLVLSERAGALGQVAGASPGRTEFLRAAAQAGLAPGVEGAATVVTELAEQAARLQGTAEAATADAVATAAAAATGEQCAQLQARGRQLTARQAELAAAEPHIAAVNQRITRHHAATPVCQAAQEAAAARTTAADCLAQLRTADRQLGDLLPRPLVAGGPTAADPPEQATWPTPEQLALAGESLAAALEARAARGAELEAAAKREALLPAQAAQLTADAQRHAELSALLAERQAERAALPAHRTAIEEQRETARRAAARMPSAQAELTAVQEQVAALQEHAHASAALVAAEQQAEHAATALAQARQAAHAALEGWLTTQAANLAAELEAGRPCPVCGSREHPAPAAPGDAPVTRADVDTRNDAAEAALQAHQAAAAQLHARQLAVERWAAQTGGADAAQAADRQAAATQALTDCQQAADHVAELTTELQRLTERDGQLGEELTDLATQQGELAGTLRELQAAHERNAAEVEAARGAFESVAAHLEAQRQEVAALRAAQRALDTARQATTSLAAAEQRVAAELADSDFASLAEAAAATVPDALLAELEAEVATHEQGRHEVAAALAEPALQAALAAPSPHLEELRARATAAAAAADQARAEQAATARQLATARAAYRELAAALRDRARARAQAEALLWVAELAVARPTNQLAVPLDTFVLLERFDEVLAAANPRIAAISAGRYELLRTNTEGGQRARLGGLGLSVVDHFAGGQQRNPHTLSGGETFYVSLCLALALADVVRAEAGGIDIQTLFIDEGFGSLDPATLDEVMTQLQALQRGGRTVGVISHVAELAQRIADRITVHRTPTGSTLTVTAGDGSRETG</sequence>
<dbReference type="SUPFAM" id="SSF52540">
    <property type="entry name" value="P-loop containing nucleoside triphosphate hydrolases"/>
    <property type="match status" value="1"/>
</dbReference>
<dbReference type="InterPro" id="IPR027417">
    <property type="entry name" value="P-loop_NTPase"/>
</dbReference>
<dbReference type="Pfam" id="PF13558">
    <property type="entry name" value="SbcC_Walker_B"/>
    <property type="match status" value="1"/>
</dbReference>
<feature type="domain" description="Rad50/SbcC-type AAA" evidence="6">
    <location>
        <begin position="12"/>
        <end position="184"/>
    </location>
</feature>
<dbReference type="PANTHER" id="PTHR32114">
    <property type="entry name" value="ABC TRANSPORTER ABCH.3"/>
    <property type="match status" value="1"/>
</dbReference>
<comment type="caution">
    <text evidence="7">The sequence shown here is derived from an EMBL/GenBank/DDBJ whole genome shotgun (WGS) entry which is preliminary data.</text>
</comment>
<evidence type="ECO:0000256" key="5">
    <source>
        <dbReference type="SAM" id="MobiDB-lite"/>
    </source>
</evidence>
<feature type="region of interest" description="Disordered" evidence="5">
    <location>
        <begin position="542"/>
        <end position="561"/>
    </location>
</feature>
<dbReference type="Proteomes" id="UP000185612">
    <property type="component" value="Unassembled WGS sequence"/>
</dbReference>
<feature type="coiled-coil region" evidence="4">
    <location>
        <begin position="787"/>
        <end position="838"/>
    </location>
</feature>
<keyword evidence="4" id="KW-0175">Coiled coil</keyword>
<dbReference type="EMBL" id="MQVS01000005">
    <property type="protein sequence ID" value="OKL51711.1"/>
    <property type="molecule type" value="Genomic_DNA"/>
</dbReference>
<evidence type="ECO:0000259" key="6">
    <source>
        <dbReference type="Pfam" id="PF13476"/>
    </source>
</evidence>
<gene>
    <name evidence="7" type="ORF">BSZ40_06045</name>
</gene>
<dbReference type="InParanoid" id="A0A1Q5PVU1"/>
<evidence type="ECO:0000256" key="4">
    <source>
        <dbReference type="SAM" id="Coils"/>
    </source>
</evidence>
<proteinExistence type="inferred from homology"/>
<evidence type="ECO:0000256" key="2">
    <source>
        <dbReference type="ARBA" id="ARBA00011322"/>
    </source>
</evidence>
<dbReference type="Pfam" id="PF13476">
    <property type="entry name" value="AAA_23"/>
    <property type="match status" value="1"/>
</dbReference>
<organism evidence="7 8">
    <name type="scientific">Buchananella hordeovulneris</name>
    <dbReference type="NCBI Taxonomy" id="52770"/>
    <lineage>
        <taxon>Bacteria</taxon>
        <taxon>Bacillati</taxon>
        <taxon>Actinomycetota</taxon>
        <taxon>Actinomycetes</taxon>
        <taxon>Actinomycetales</taxon>
        <taxon>Actinomycetaceae</taxon>
        <taxon>Buchananella</taxon>
    </lineage>
</organism>
<name>A0A1Q5PVU1_9ACTO</name>
<accession>A0A1Q5PVU1</accession>
<evidence type="ECO:0000256" key="3">
    <source>
        <dbReference type="ARBA" id="ARBA00013368"/>
    </source>
</evidence>
<comment type="subunit">
    <text evidence="2">Heterodimer of SbcC and SbcD.</text>
</comment>
<dbReference type="STRING" id="52770.BSZ40_06045"/>
<dbReference type="GO" id="GO:0006302">
    <property type="term" value="P:double-strand break repair"/>
    <property type="evidence" value="ECO:0007669"/>
    <property type="project" value="InterPro"/>
</dbReference>
<dbReference type="OrthoDB" id="9795626at2"/>
<evidence type="ECO:0000313" key="8">
    <source>
        <dbReference type="Proteomes" id="UP000185612"/>
    </source>
</evidence>
<evidence type="ECO:0000313" key="7">
    <source>
        <dbReference type="EMBL" id="OKL51711.1"/>
    </source>
</evidence>
<comment type="similarity">
    <text evidence="1">Belongs to the SMC family. SbcC subfamily.</text>
</comment>
<feature type="coiled-coil region" evidence="4">
    <location>
        <begin position="453"/>
        <end position="514"/>
    </location>
</feature>
<dbReference type="InterPro" id="IPR038729">
    <property type="entry name" value="Rad50/SbcC_AAA"/>
</dbReference>
<reference evidence="8" key="1">
    <citation type="submission" date="2016-12" db="EMBL/GenBank/DDBJ databases">
        <authorList>
            <person name="Meng X."/>
        </authorList>
    </citation>
    <scope>NUCLEOTIDE SEQUENCE [LARGE SCALE GENOMIC DNA]</scope>
    <source>
        <strain evidence="8">DSM 20732</strain>
    </source>
</reference>
<dbReference type="RefSeq" id="WP_073824281.1">
    <property type="nucleotide sequence ID" value="NZ_MQVS01000005.1"/>
</dbReference>
<keyword evidence="8" id="KW-1185">Reference proteome</keyword>
<dbReference type="PANTHER" id="PTHR32114:SF2">
    <property type="entry name" value="ABC TRANSPORTER ABCH.3"/>
    <property type="match status" value="1"/>
</dbReference>
<evidence type="ECO:0000256" key="1">
    <source>
        <dbReference type="ARBA" id="ARBA00006930"/>
    </source>
</evidence>
<dbReference type="AlphaFoldDB" id="A0A1Q5PVU1"/>
<dbReference type="Gene3D" id="3.40.50.300">
    <property type="entry name" value="P-loop containing nucleotide triphosphate hydrolases"/>
    <property type="match status" value="2"/>
</dbReference>
<protein>
    <recommendedName>
        <fullName evidence="3">Nuclease SbcCD subunit C</fullName>
    </recommendedName>
</protein>